<gene>
    <name evidence="4" type="ORF">BB558_001316</name>
</gene>
<sequence>MRDLISSISSNGIKLIQTQENINNALEKINLIRSEFQQYDKFNDSSKESLCNAYENAINESEKEIKLIKEIVTSIESIQNSEKSNIKIPLPISSIPSKNLDLEVNTNPQENPIIENSNKNENQQDESIKNVLDVISEKSKPDEKKILQENEQKLENEKNEKHSSILRTEVKDDAKNKPLTIETKDQKKYAKPTSYISEDERPQHSAKDKPQEEYELDRSNKQYRDGNTIKVADQNQLRRKHIDQTKKRGREETENDAVSDNDTKGKPYKYRTDGGKEEGEFDDHYNKKKNLGKNNFDDTRSKPQYSAPNKSSHSSRTSPKNNDQNQNFLKHRDYDKTYENSSQKTRKPTDGTRTKEERDSGSKYSNIGQSRSREYQSSTYDQRDNNREYSKSTNITNEKSKGETNVISPSISWPPNNKLVEEVSSHHNTQARVQDKDMDTDWNRQWNSSSNKSSHGGSRASPQPISKQDTVISMKSNNEEKQKDGKPSSDQKDTRKIDNNNEKSNSPSGISTSSLRSNSGPSSTNLRGSETLKQSGGTSGRSSSRIRNHGNGSDMGQASDTGSYKGKNGQPVAEQRNIGFTNNFTVGSFVAARIPGDDGQNEDWILATLKRVIPNRNRYVVEDADDEVGTYTAKTQYELDAKNILFVADSIKTVVNLSNPNFGTNSRRKNSSDITQSKSIGPGDQKRLISTQNISVGDRVIGIYPGTTVFYYGIVKLTPNQNRNSLASFTAGILQLGYPPVVITLINRWEKFYASKPLFKIAFDNDEGKLIDVPAILVIKQS</sequence>
<feature type="compositionally biased region" description="Basic and acidic residues" evidence="2">
    <location>
        <begin position="381"/>
        <end position="390"/>
    </location>
</feature>
<protein>
    <recommendedName>
        <fullName evidence="3">SGF29 C-terminal domain-containing protein</fullName>
    </recommendedName>
</protein>
<dbReference type="Gene3D" id="2.30.30.140">
    <property type="match status" value="2"/>
</dbReference>
<dbReference type="PROSITE" id="PS51518">
    <property type="entry name" value="SGF29_C"/>
    <property type="match status" value="1"/>
</dbReference>
<feature type="compositionally biased region" description="Basic and acidic residues" evidence="2">
    <location>
        <begin position="242"/>
        <end position="252"/>
    </location>
</feature>
<dbReference type="Pfam" id="PF07039">
    <property type="entry name" value="SGF29_Tudor"/>
    <property type="match status" value="1"/>
</dbReference>
<feature type="compositionally biased region" description="Basic and acidic residues" evidence="2">
    <location>
        <begin position="347"/>
        <end position="361"/>
    </location>
</feature>
<dbReference type="EMBL" id="MBFU01000073">
    <property type="protein sequence ID" value="PWA02547.1"/>
    <property type="molecule type" value="Genomic_DNA"/>
</dbReference>
<feature type="compositionally biased region" description="Basic and acidic residues" evidence="2">
    <location>
        <begin position="261"/>
        <end position="285"/>
    </location>
</feature>
<feature type="compositionally biased region" description="Basic and acidic residues" evidence="2">
    <location>
        <begin position="149"/>
        <end position="188"/>
    </location>
</feature>
<feature type="compositionally biased region" description="Basic and acidic residues" evidence="2">
    <location>
        <begin position="198"/>
        <end position="224"/>
    </location>
</feature>
<evidence type="ECO:0000256" key="1">
    <source>
        <dbReference type="SAM" id="Coils"/>
    </source>
</evidence>
<comment type="caution">
    <text evidence="4">The sequence shown here is derived from an EMBL/GenBank/DDBJ whole genome shotgun (WGS) entry which is preliminary data.</text>
</comment>
<keyword evidence="5" id="KW-1185">Reference proteome</keyword>
<feature type="region of interest" description="Disordered" evidence="2">
    <location>
        <begin position="662"/>
        <end position="684"/>
    </location>
</feature>
<feature type="compositionally biased region" description="Polar residues" evidence="2">
    <location>
        <begin position="362"/>
        <end position="380"/>
    </location>
</feature>
<proteinExistence type="predicted"/>
<dbReference type="CDD" id="cd20393">
    <property type="entry name" value="Tudor_SGF29_rpt1"/>
    <property type="match status" value="1"/>
</dbReference>
<keyword evidence="1" id="KW-0175">Coiled coil</keyword>
<feature type="region of interest" description="Disordered" evidence="2">
    <location>
        <begin position="97"/>
        <end position="126"/>
    </location>
</feature>
<dbReference type="PANTHER" id="PTHR21539">
    <property type="entry name" value="SAGA-ASSOCIATED FACTOR 29"/>
    <property type="match status" value="1"/>
</dbReference>
<evidence type="ECO:0000313" key="4">
    <source>
        <dbReference type="EMBL" id="PWA02547.1"/>
    </source>
</evidence>
<dbReference type="GO" id="GO:0000124">
    <property type="term" value="C:SAGA complex"/>
    <property type="evidence" value="ECO:0007669"/>
    <property type="project" value="InterPro"/>
</dbReference>
<dbReference type="InterPro" id="IPR037802">
    <property type="entry name" value="SGF29"/>
</dbReference>
<feature type="domain" description="SGF29 C-terminal" evidence="3">
    <location>
        <begin position="580"/>
        <end position="782"/>
    </location>
</feature>
<accession>A0A2U1JBS6</accession>
<evidence type="ECO:0000313" key="5">
    <source>
        <dbReference type="Proteomes" id="UP000245591"/>
    </source>
</evidence>
<feature type="compositionally biased region" description="Polar residues" evidence="2">
    <location>
        <begin position="104"/>
        <end position="121"/>
    </location>
</feature>
<feature type="compositionally biased region" description="Low complexity" evidence="2">
    <location>
        <begin position="447"/>
        <end position="461"/>
    </location>
</feature>
<dbReference type="AlphaFoldDB" id="A0A2U1JBS6"/>
<dbReference type="PANTHER" id="PTHR21539:SF0">
    <property type="entry name" value="SAGA-ASSOCIATED FACTOR 29"/>
    <property type="match status" value="1"/>
</dbReference>
<dbReference type="InterPro" id="IPR010750">
    <property type="entry name" value="SGF29_tudor-like_dom"/>
</dbReference>
<feature type="compositionally biased region" description="Polar residues" evidence="2">
    <location>
        <begin position="391"/>
        <end position="415"/>
    </location>
</feature>
<feature type="compositionally biased region" description="Polar residues" evidence="2">
    <location>
        <begin position="550"/>
        <end position="562"/>
    </location>
</feature>
<feature type="compositionally biased region" description="Polar residues" evidence="2">
    <location>
        <begin position="302"/>
        <end position="328"/>
    </location>
</feature>
<feature type="region of interest" description="Disordered" evidence="2">
    <location>
        <begin position="149"/>
        <end position="571"/>
    </location>
</feature>
<evidence type="ECO:0000259" key="3">
    <source>
        <dbReference type="PROSITE" id="PS51518"/>
    </source>
</evidence>
<feature type="compositionally biased region" description="Basic and acidic residues" evidence="2">
    <location>
        <begin position="477"/>
        <end position="501"/>
    </location>
</feature>
<name>A0A2U1JBS6_SMIAN</name>
<feature type="coiled-coil region" evidence="1">
    <location>
        <begin position="15"/>
        <end position="71"/>
    </location>
</feature>
<feature type="compositionally biased region" description="Polar residues" evidence="2">
    <location>
        <begin position="502"/>
        <end position="534"/>
    </location>
</feature>
<organism evidence="4 5">
    <name type="scientific">Smittium angustum</name>
    <dbReference type="NCBI Taxonomy" id="133377"/>
    <lineage>
        <taxon>Eukaryota</taxon>
        <taxon>Fungi</taxon>
        <taxon>Fungi incertae sedis</taxon>
        <taxon>Zoopagomycota</taxon>
        <taxon>Kickxellomycotina</taxon>
        <taxon>Harpellomycetes</taxon>
        <taxon>Harpellales</taxon>
        <taxon>Legeriomycetaceae</taxon>
        <taxon>Smittium</taxon>
    </lineage>
</organism>
<feature type="compositionally biased region" description="Basic and acidic residues" evidence="2">
    <location>
        <begin position="433"/>
        <end position="442"/>
    </location>
</feature>
<reference evidence="4 5" key="1">
    <citation type="journal article" date="2018" name="MBio">
        <title>Comparative Genomics Reveals the Core Gene Toolbox for the Fungus-Insect Symbiosis.</title>
        <authorList>
            <person name="Wang Y."/>
            <person name="Stata M."/>
            <person name="Wang W."/>
            <person name="Stajich J.E."/>
            <person name="White M.M."/>
            <person name="Moncalvo J.M."/>
        </authorList>
    </citation>
    <scope>NUCLEOTIDE SEQUENCE [LARGE SCALE GENOMIC DNA]</scope>
    <source>
        <strain evidence="4 5">AUS-126-30</strain>
    </source>
</reference>
<feature type="compositionally biased region" description="Polar residues" evidence="2">
    <location>
        <begin position="463"/>
        <end position="476"/>
    </location>
</feature>
<dbReference type="InterPro" id="IPR047288">
    <property type="entry name" value="Tudor_SGF29_rpt1"/>
</dbReference>
<dbReference type="Proteomes" id="UP000245591">
    <property type="component" value="Unassembled WGS sequence"/>
</dbReference>
<evidence type="ECO:0000256" key="2">
    <source>
        <dbReference type="SAM" id="MobiDB-lite"/>
    </source>
</evidence>